<dbReference type="PANTHER" id="PTHR38019">
    <property type="entry name" value="KDA ANTIGEN P200, PUTATIVE-RELATED"/>
    <property type="match status" value="1"/>
</dbReference>
<feature type="compositionally biased region" description="Polar residues" evidence="2">
    <location>
        <begin position="299"/>
        <end position="309"/>
    </location>
</feature>
<gene>
    <name evidence="3" type="ORF">ADUPG1_012897</name>
</gene>
<feature type="region of interest" description="Disordered" evidence="2">
    <location>
        <begin position="288"/>
        <end position="415"/>
    </location>
</feature>
<feature type="non-terminal residue" evidence="3">
    <location>
        <position position="1"/>
    </location>
</feature>
<comment type="caution">
    <text evidence="3">The sequence shown here is derived from an EMBL/GenBank/DDBJ whole genome shotgun (WGS) entry which is preliminary data.</text>
</comment>
<feature type="coiled-coil region" evidence="1">
    <location>
        <begin position="44"/>
        <end position="135"/>
    </location>
</feature>
<reference evidence="3" key="1">
    <citation type="submission" date="2022-03" db="EMBL/GenBank/DDBJ databases">
        <title>Draft genome sequence of Aduncisulcus paluster, a free-living microaerophilic Fornicata.</title>
        <authorList>
            <person name="Yuyama I."/>
            <person name="Kume K."/>
            <person name="Tamura T."/>
            <person name="Inagaki Y."/>
            <person name="Hashimoto T."/>
        </authorList>
    </citation>
    <scope>NUCLEOTIDE SEQUENCE</scope>
    <source>
        <strain evidence="3">NY0171</strain>
    </source>
</reference>
<feature type="compositionally biased region" description="Polar residues" evidence="2">
    <location>
        <begin position="210"/>
        <end position="230"/>
    </location>
</feature>
<dbReference type="PANTHER" id="PTHR38019:SF1">
    <property type="entry name" value="N-ACETYLTRANSFERASE DOMAIN-CONTAINING PROTEIN"/>
    <property type="match status" value="1"/>
</dbReference>
<feature type="region of interest" description="Disordered" evidence="2">
    <location>
        <begin position="1"/>
        <end position="24"/>
    </location>
</feature>
<dbReference type="Proteomes" id="UP001057375">
    <property type="component" value="Unassembled WGS sequence"/>
</dbReference>
<protein>
    <submittedName>
        <fullName evidence="3">Uncharacterized protein</fullName>
    </submittedName>
</protein>
<dbReference type="EMBL" id="BQXS01012557">
    <property type="protein sequence ID" value="GKT24976.1"/>
    <property type="molecule type" value="Genomic_DNA"/>
</dbReference>
<accession>A0ABQ5K4Q6</accession>
<feature type="compositionally biased region" description="Basic residues" evidence="2">
    <location>
        <begin position="327"/>
        <end position="340"/>
    </location>
</feature>
<feature type="region of interest" description="Disordered" evidence="2">
    <location>
        <begin position="210"/>
        <end position="237"/>
    </location>
</feature>
<name>A0ABQ5K4Q6_9EUKA</name>
<evidence type="ECO:0000313" key="4">
    <source>
        <dbReference type="Proteomes" id="UP001057375"/>
    </source>
</evidence>
<evidence type="ECO:0000313" key="3">
    <source>
        <dbReference type="EMBL" id="GKT24976.1"/>
    </source>
</evidence>
<evidence type="ECO:0000256" key="1">
    <source>
        <dbReference type="SAM" id="Coils"/>
    </source>
</evidence>
<keyword evidence="1" id="KW-0175">Coiled coil</keyword>
<proteinExistence type="predicted"/>
<organism evidence="3 4">
    <name type="scientific">Aduncisulcus paluster</name>
    <dbReference type="NCBI Taxonomy" id="2918883"/>
    <lineage>
        <taxon>Eukaryota</taxon>
        <taxon>Metamonada</taxon>
        <taxon>Carpediemonas-like organisms</taxon>
        <taxon>Aduncisulcus</taxon>
    </lineage>
</organism>
<feature type="region of interest" description="Disordered" evidence="2">
    <location>
        <begin position="170"/>
        <end position="190"/>
    </location>
</feature>
<evidence type="ECO:0000256" key="2">
    <source>
        <dbReference type="SAM" id="MobiDB-lite"/>
    </source>
</evidence>
<sequence>QSRMKMLFEKQSHMKEEAKKTEEKQLRSREYIRKRREEQRKVVVSKLREKMDLAEHQRLKIEKEREDQRLIKIQEMKIAEEKRLLKLKRLDEEEERHAIAVKEKWEEEEQDLIAKRRQEEEERLIESEKAAYLEELRQKKVERVRKRDMAQRIEKRRRLQDRMKRVAEFEHERRSSWQHKRNEARKMEKQKLDLQRKLDIALHSSSNKLATSGNILSSPEQSPVQYKTPQSRLSLSQQSSDSLVRVSSALSSVVAAVSALPQDVLEFLPPGSSILSLMKGDMSVLPSRTHSALDGSHRVSGNQSVQPRNTHSRIIPAGSQSAPFPGHRIHGTRPKRKGKKGSYSSRIRPKTSLGPLESPYSSSVRPPKPSAFDLSSPATPSLHAKPSITGTSGKNIPDPRELEDDDDELYHRLGAQEKDELDKILRRKGYKDD</sequence>
<keyword evidence="4" id="KW-1185">Reference proteome</keyword>